<organism evidence="2 3">
    <name type="scientific">Ceraceosorus bombacis</name>
    <dbReference type="NCBI Taxonomy" id="401625"/>
    <lineage>
        <taxon>Eukaryota</taxon>
        <taxon>Fungi</taxon>
        <taxon>Dikarya</taxon>
        <taxon>Basidiomycota</taxon>
        <taxon>Ustilaginomycotina</taxon>
        <taxon>Exobasidiomycetes</taxon>
        <taxon>Ceraceosorales</taxon>
        <taxon>Ceraceosoraceae</taxon>
        <taxon>Ceraceosorus</taxon>
    </lineage>
</organism>
<evidence type="ECO:0000313" key="3">
    <source>
        <dbReference type="Proteomes" id="UP000054845"/>
    </source>
</evidence>
<feature type="compositionally biased region" description="Polar residues" evidence="1">
    <location>
        <begin position="178"/>
        <end position="189"/>
    </location>
</feature>
<dbReference type="AlphaFoldDB" id="A0A0P1BAE7"/>
<accession>A0A0P1BAE7</accession>
<name>A0A0P1BAE7_9BASI</name>
<proteinExistence type="predicted"/>
<feature type="region of interest" description="Disordered" evidence="1">
    <location>
        <begin position="78"/>
        <end position="121"/>
    </location>
</feature>
<feature type="compositionally biased region" description="Polar residues" evidence="1">
    <location>
        <begin position="81"/>
        <end position="99"/>
    </location>
</feature>
<dbReference type="Proteomes" id="UP000054845">
    <property type="component" value="Unassembled WGS sequence"/>
</dbReference>
<keyword evidence="3" id="KW-1185">Reference proteome</keyword>
<reference evidence="2 3" key="1">
    <citation type="submission" date="2014-09" db="EMBL/GenBank/DDBJ databases">
        <authorList>
            <person name="Magalhaes I.L.F."/>
            <person name="Oliveira U."/>
            <person name="Santos F.R."/>
            <person name="Vidigal T.H.D.A."/>
            <person name="Brescovit A.D."/>
            <person name="Santos A.J."/>
        </authorList>
    </citation>
    <scope>NUCLEOTIDE SEQUENCE [LARGE SCALE GENOMIC DNA]</scope>
</reference>
<evidence type="ECO:0000313" key="2">
    <source>
        <dbReference type="EMBL" id="CEH13009.1"/>
    </source>
</evidence>
<sequence length="235" mass="24563">MRCRPKPAHETRRSKSRVRFIRQFELMISMQIAKASESESLDTKINISDALDSPANAQGSNNAGLSVRAATAAAFVPKSKPGTNLHGSSKSNASDGDSLTTSTSRVGVSPSGGSGSAASARPFNPYAAAHVPAATESGRGTPSSGQWETDGSNLSFDPTYMGPLPNATTGGPPGLTPAHQQSGQDQQARAFNPYSHLDQYGQSTTGAASSFDRPRQPPALDHNLHTAPLPHVEKN</sequence>
<feature type="region of interest" description="Disordered" evidence="1">
    <location>
        <begin position="133"/>
        <end position="235"/>
    </location>
</feature>
<feature type="compositionally biased region" description="Polar residues" evidence="1">
    <location>
        <begin position="138"/>
        <end position="156"/>
    </location>
</feature>
<dbReference type="EMBL" id="CCYA01000192">
    <property type="protein sequence ID" value="CEH13009.1"/>
    <property type="molecule type" value="Genomic_DNA"/>
</dbReference>
<feature type="compositionally biased region" description="Low complexity" evidence="1">
    <location>
        <begin position="100"/>
        <end position="109"/>
    </location>
</feature>
<evidence type="ECO:0000256" key="1">
    <source>
        <dbReference type="SAM" id="MobiDB-lite"/>
    </source>
</evidence>
<protein>
    <submittedName>
        <fullName evidence="2">Uncharacterized protein</fullName>
    </submittedName>
</protein>
<dbReference type="STRING" id="401625.A0A0P1BAE7"/>